<evidence type="ECO:0000313" key="2">
    <source>
        <dbReference type="Proteomes" id="UP000265520"/>
    </source>
</evidence>
<protein>
    <submittedName>
        <fullName evidence="1">Uncharacterized protein</fullName>
    </submittedName>
</protein>
<dbReference type="AlphaFoldDB" id="A0A392NX39"/>
<accession>A0A392NX39</accession>
<dbReference type="Proteomes" id="UP000265520">
    <property type="component" value="Unassembled WGS sequence"/>
</dbReference>
<name>A0A392NX39_9FABA</name>
<dbReference type="EMBL" id="LXQA010054021">
    <property type="protein sequence ID" value="MCI04012.1"/>
    <property type="molecule type" value="Genomic_DNA"/>
</dbReference>
<feature type="non-terminal residue" evidence="1">
    <location>
        <position position="1"/>
    </location>
</feature>
<organism evidence="1 2">
    <name type="scientific">Trifolium medium</name>
    <dbReference type="NCBI Taxonomy" id="97028"/>
    <lineage>
        <taxon>Eukaryota</taxon>
        <taxon>Viridiplantae</taxon>
        <taxon>Streptophyta</taxon>
        <taxon>Embryophyta</taxon>
        <taxon>Tracheophyta</taxon>
        <taxon>Spermatophyta</taxon>
        <taxon>Magnoliopsida</taxon>
        <taxon>eudicotyledons</taxon>
        <taxon>Gunneridae</taxon>
        <taxon>Pentapetalae</taxon>
        <taxon>rosids</taxon>
        <taxon>fabids</taxon>
        <taxon>Fabales</taxon>
        <taxon>Fabaceae</taxon>
        <taxon>Papilionoideae</taxon>
        <taxon>50 kb inversion clade</taxon>
        <taxon>NPAAA clade</taxon>
        <taxon>Hologalegina</taxon>
        <taxon>IRL clade</taxon>
        <taxon>Trifolieae</taxon>
        <taxon>Trifolium</taxon>
    </lineage>
</organism>
<proteinExistence type="predicted"/>
<evidence type="ECO:0000313" key="1">
    <source>
        <dbReference type="EMBL" id="MCI04012.1"/>
    </source>
</evidence>
<sequence>VALTFLQGLKVGRVCRKCVAADLVETGIVIWCCAVALAKWVEGF</sequence>
<keyword evidence="2" id="KW-1185">Reference proteome</keyword>
<comment type="caution">
    <text evidence="1">The sequence shown here is derived from an EMBL/GenBank/DDBJ whole genome shotgun (WGS) entry which is preliminary data.</text>
</comment>
<reference evidence="1 2" key="1">
    <citation type="journal article" date="2018" name="Front. Plant Sci.">
        <title>Red Clover (Trifolium pratense) and Zigzag Clover (T. medium) - A Picture of Genomic Similarities and Differences.</title>
        <authorList>
            <person name="Dluhosova J."/>
            <person name="Istvanek J."/>
            <person name="Nedelnik J."/>
            <person name="Repkova J."/>
        </authorList>
    </citation>
    <scope>NUCLEOTIDE SEQUENCE [LARGE SCALE GENOMIC DNA]</scope>
    <source>
        <strain evidence="2">cv. 10/8</strain>
        <tissue evidence="1">Leaf</tissue>
    </source>
</reference>